<dbReference type="InterPro" id="IPR019430">
    <property type="entry name" value="7TM_GPCR_serpentine_rcpt_Srx"/>
</dbReference>
<evidence type="ECO:0000313" key="3">
    <source>
        <dbReference type="EMBL" id="PIO57384.1"/>
    </source>
</evidence>
<proteinExistence type="predicted"/>
<keyword evidence="4" id="KW-1185">Reference proteome</keyword>
<name>A0A2G9THD5_TELCI</name>
<accession>A0A2G9THD5</accession>
<dbReference type="AlphaFoldDB" id="A0A2G9THD5"/>
<dbReference type="EMBL" id="KZ365811">
    <property type="protein sequence ID" value="PIO57384.1"/>
    <property type="molecule type" value="Genomic_DNA"/>
</dbReference>
<dbReference type="Pfam" id="PF10328">
    <property type="entry name" value="7TM_GPCR_Srx"/>
    <property type="match status" value="1"/>
</dbReference>
<organism evidence="3 4">
    <name type="scientific">Teladorsagia circumcincta</name>
    <name type="common">Brown stomach worm</name>
    <name type="synonym">Ostertagia circumcincta</name>
    <dbReference type="NCBI Taxonomy" id="45464"/>
    <lineage>
        <taxon>Eukaryota</taxon>
        <taxon>Metazoa</taxon>
        <taxon>Ecdysozoa</taxon>
        <taxon>Nematoda</taxon>
        <taxon>Chromadorea</taxon>
        <taxon>Rhabditida</taxon>
        <taxon>Rhabditina</taxon>
        <taxon>Rhabditomorpha</taxon>
        <taxon>Strongyloidea</taxon>
        <taxon>Trichostrongylidae</taxon>
        <taxon>Teladorsagia</taxon>
    </lineage>
</organism>
<sequence>MQRNVEDVIAAACCAVLGVSGVFVNVTCAILMMRINVLKTSFGYLTAFHSLSNAFLMSAYLFWVAPCIL</sequence>
<evidence type="ECO:0000259" key="2">
    <source>
        <dbReference type="Pfam" id="PF10328"/>
    </source>
</evidence>
<protein>
    <recommendedName>
        <fullName evidence="2">7TM GPCR serpentine receptor class x (Srx) domain-containing protein</fullName>
    </recommendedName>
</protein>
<keyword evidence="1" id="KW-0812">Transmembrane</keyword>
<gene>
    <name evidence="3" type="ORF">TELCIR_21208</name>
</gene>
<feature type="domain" description="7TM GPCR serpentine receptor class x (Srx)" evidence="2">
    <location>
        <begin position="17"/>
        <end position="69"/>
    </location>
</feature>
<feature type="transmembrane region" description="Helical" evidence="1">
    <location>
        <begin position="41"/>
        <end position="63"/>
    </location>
</feature>
<keyword evidence="1" id="KW-0472">Membrane</keyword>
<dbReference type="Proteomes" id="UP000230423">
    <property type="component" value="Unassembled WGS sequence"/>
</dbReference>
<feature type="transmembrane region" description="Helical" evidence="1">
    <location>
        <begin position="9"/>
        <end position="35"/>
    </location>
</feature>
<keyword evidence="1" id="KW-1133">Transmembrane helix</keyword>
<evidence type="ECO:0000256" key="1">
    <source>
        <dbReference type="SAM" id="Phobius"/>
    </source>
</evidence>
<reference evidence="3 4" key="1">
    <citation type="submission" date="2015-09" db="EMBL/GenBank/DDBJ databases">
        <title>Draft genome of the parasitic nematode Teladorsagia circumcincta isolate WARC Sus (inbred).</title>
        <authorList>
            <person name="Mitreva M."/>
        </authorList>
    </citation>
    <scope>NUCLEOTIDE SEQUENCE [LARGE SCALE GENOMIC DNA]</scope>
    <source>
        <strain evidence="3 4">S</strain>
    </source>
</reference>
<evidence type="ECO:0000313" key="4">
    <source>
        <dbReference type="Proteomes" id="UP000230423"/>
    </source>
</evidence>
<feature type="non-terminal residue" evidence="3">
    <location>
        <position position="69"/>
    </location>
</feature>